<organism evidence="1 2">
    <name type="scientific">Acidovorax bellezanensis</name>
    <dbReference type="NCBI Taxonomy" id="2976702"/>
    <lineage>
        <taxon>Bacteria</taxon>
        <taxon>Pseudomonadati</taxon>
        <taxon>Pseudomonadota</taxon>
        <taxon>Betaproteobacteria</taxon>
        <taxon>Burkholderiales</taxon>
        <taxon>Comamonadaceae</taxon>
        <taxon>Acidovorax</taxon>
    </lineage>
</organism>
<comment type="caution">
    <text evidence="1">The sequence shown here is derived from an EMBL/GenBank/DDBJ whole genome shotgun (WGS) entry which is preliminary data.</text>
</comment>
<dbReference type="Proteomes" id="UP001525968">
    <property type="component" value="Unassembled WGS sequence"/>
</dbReference>
<reference evidence="1 2" key="1">
    <citation type="submission" date="2022-09" db="EMBL/GenBank/DDBJ databases">
        <title>Draft genome of isolate Be4.</title>
        <authorList>
            <person name="Sanchez-Castro I."/>
            <person name="Martinez-Rodriguez P."/>
            <person name="Descostes M."/>
            <person name="Merroun M."/>
        </authorList>
    </citation>
    <scope>NUCLEOTIDE SEQUENCE [LARGE SCALE GENOMIC DNA]</scope>
    <source>
        <strain evidence="1 2">Be4</strain>
    </source>
</reference>
<proteinExistence type="predicted"/>
<protein>
    <submittedName>
        <fullName evidence="1">Uncharacterized protein</fullName>
    </submittedName>
</protein>
<keyword evidence="2" id="KW-1185">Reference proteome</keyword>
<evidence type="ECO:0000313" key="1">
    <source>
        <dbReference type="EMBL" id="MCT9813218.1"/>
    </source>
</evidence>
<evidence type="ECO:0000313" key="2">
    <source>
        <dbReference type="Proteomes" id="UP001525968"/>
    </source>
</evidence>
<name>A0ABT2PVN7_9BURK</name>
<accession>A0ABT2PVN7</accession>
<gene>
    <name evidence="1" type="ORF">N0K08_21520</name>
</gene>
<dbReference type="EMBL" id="JAODYH010000017">
    <property type="protein sequence ID" value="MCT9813218.1"/>
    <property type="molecule type" value="Genomic_DNA"/>
</dbReference>
<sequence>MTNEFDPLPQLPLTSAQREKLEFEQSILLKLTYREEVPQAVKEARYAAISELLLDDAWMNFPGPDPDSSR</sequence>
<dbReference type="RefSeq" id="WP_261502469.1">
    <property type="nucleotide sequence ID" value="NZ_JAODYH010000017.1"/>
</dbReference>